<dbReference type="EMBL" id="JACHJB010000005">
    <property type="protein sequence ID" value="MBB6352157.1"/>
    <property type="molecule type" value="Genomic_DNA"/>
</dbReference>
<accession>A0A7X0F191</accession>
<reference evidence="1 2" key="1">
    <citation type="submission" date="2020-08" db="EMBL/GenBank/DDBJ databases">
        <title>Sequencing the genomes of 1000 actinobacteria strains.</title>
        <authorList>
            <person name="Klenk H.-P."/>
        </authorList>
    </citation>
    <scope>NUCLEOTIDE SEQUENCE [LARGE SCALE GENOMIC DNA]</scope>
    <source>
        <strain evidence="1 2">DSM 45913</strain>
    </source>
</reference>
<name>A0A7X0F191_9ACTN</name>
<dbReference type="AlphaFoldDB" id="A0A7X0F191"/>
<sequence>MSRTVPPGEILDHDEIALLRRGLGEWGGPARPSRSLAVALGAEDPADLLEQCGRLRSALAADQPLAPLDWARVLFAVEIVFASDLQGSGVDWPTTTGYSDQETITALRVIQRKLGPVLRDVYGQSLSRNP</sequence>
<evidence type="ECO:0000313" key="2">
    <source>
        <dbReference type="Proteomes" id="UP000583800"/>
    </source>
</evidence>
<dbReference type="Proteomes" id="UP000583800">
    <property type="component" value="Unassembled WGS sequence"/>
</dbReference>
<gene>
    <name evidence="1" type="ORF">FHU36_008753</name>
</gene>
<evidence type="ECO:0000313" key="1">
    <source>
        <dbReference type="EMBL" id="MBB6352157.1"/>
    </source>
</evidence>
<keyword evidence="2" id="KW-1185">Reference proteome</keyword>
<protein>
    <submittedName>
        <fullName evidence="1">Uncharacterized protein</fullName>
    </submittedName>
</protein>
<dbReference type="RefSeq" id="WP_185089899.1">
    <property type="nucleotide sequence ID" value="NZ_JACHJB010000005.1"/>
</dbReference>
<organism evidence="1 2">
    <name type="scientific">Nonomuraea muscovyensis</name>
    <dbReference type="NCBI Taxonomy" id="1124761"/>
    <lineage>
        <taxon>Bacteria</taxon>
        <taxon>Bacillati</taxon>
        <taxon>Actinomycetota</taxon>
        <taxon>Actinomycetes</taxon>
        <taxon>Streptosporangiales</taxon>
        <taxon>Streptosporangiaceae</taxon>
        <taxon>Nonomuraea</taxon>
    </lineage>
</organism>
<proteinExistence type="predicted"/>
<comment type="caution">
    <text evidence="1">The sequence shown here is derived from an EMBL/GenBank/DDBJ whole genome shotgun (WGS) entry which is preliminary data.</text>
</comment>